<dbReference type="FunFam" id="3.30.70.580:FF:000001">
    <property type="entry name" value="tRNA pseudouridine synthase A"/>
    <property type="match status" value="1"/>
</dbReference>
<feature type="domain" description="Pseudouridine synthase I TruA alpha/beta" evidence="8">
    <location>
        <begin position="144"/>
        <end position="248"/>
    </location>
</feature>
<feature type="binding site" evidence="4 6">
    <location>
        <position position="111"/>
    </location>
    <ligand>
        <name>substrate</name>
    </ligand>
</feature>
<dbReference type="NCBIfam" id="TIGR00071">
    <property type="entry name" value="hisT_truA"/>
    <property type="match status" value="1"/>
</dbReference>
<evidence type="ECO:0000313" key="10">
    <source>
        <dbReference type="Proteomes" id="UP000563523"/>
    </source>
</evidence>
<dbReference type="EC" id="5.4.99.12" evidence="4"/>
<proteinExistence type="inferred from homology"/>
<comment type="caution">
    <text evidence="9">The sequence shown here is derived from an EMBL/GenBank/DDBJ whole genome shotgun (WGS) entry which is preliminary data.</text>
</comment>
<dbReference type="InterPro" id="IPR020094">
    <property type="entry name" value="TruA/RsuA/RluB/E/F_N"/>
</dbReference>
<dbReference type="PIRSF" id="PIRSF001430">
    <property type="entry name" value="tRNA_psdUrid_synth"/>
    <property type="match status" value="1"/>
</dbReference>
<dbReference type="PANTHER" id="PTHR11142">
    <property type="entry name" value="PSEUDOURIDYLATE SYNTHASE"/>
    <property type="match status" value="1"/>
</dbReference>
<dbReference type="SUPFAM" id="SSF55120">
    <property type="entry name" value="Pseudouridine synthase"/>
    <property type="match status" value="1"/>
</dbReference>
<accession>A0A850R5X7</accession>
<dbReference type="Gene3D" id="3.30.70.580">
    <property type="entry name" value="Pseudouridine synthase I, catalytic domain, N-terminal subdomain"/>
    <property type="match status" value="1"/>
</dbReference>
<evidence type="ECO:0000256" key="5">
    <source>
        <dbReference type="PIRSR" id="PIRSR001430-1"/>
    </source>
</evidence>
<gene>
    <name evidence="4 9" type="primary">truA</name>
    <name evidence="9" type="ORF">HU830_02365</name>
</gene>
<comment type="function">
    <text evidence="4">Formation of pseudouridine at positions 38, 39 and 40 in the anticodon stem and loop of transfer RNAs.</text>
</comment>
<evidence type="ECO:0000256" key="6">
    <source>
        <dbReference type="PIRSR" id="PIRSR001430-2"/>
    </source>
</evidence>
<comment type="subunit">
    <text evidence="4">Homodimer.</text>
</comment>
<keyword evidence="10" id="KW-1185">Reference proteome</keyword>
<dbReference type="GO" id="GO:0031119">
    <property type="term" value="P:tRNA pseudouridine synthesis"/>
    <property type="evidence" value="ECO:0007669"/>
    <property type="project" value="UniProtKB-UniRule"/>
</dbReference>
<dbReference type="InterPro" id="IPR020103">
    <property type="entry name" value="PsdUridine_synth_cat_dom_sf"/>
</dbReference>
<dbReference type="InterPro" id="IPR020095">
    <property type="entry name" value="PsdUridine_synth_TruA_C"/>
</dbReference>
<keyword evidence="3 4" id="KW-0413">Isomerase</keyword>
<keyword evidence="2 4" id="KW-0819">tRNA processing</keyword>
<dbReference type="InterPro" id="IPR001406">
    <property type="entry name" value="PsdUridine_synth_TruA"/>
</dbReference>
<comment type="similarity">
    <text evidence="1 4 7">Belongs to the tRNA pseudouridine synthase TruA family.</text>
</comment>
<evidence type="ECO:0000256" key="4">
    <source>
        <dbReference type="HAMAP-Rule" id="MF_00171"/>
    </source>
</evidence>
<protein>
    <recommendedName>
        <fullName evidence="4">tRNA pseudouridine synthase A</fullName>
        <ecNumber evidence="4">5.4.99.12</ecNumber>
    </recommendedName>
    <alternativeName>
        <fullName evidence="4">tRNA pseudouridine(38-40) synthase</fullName>
    </alternativeName>
    <alternativeName>
        <fullName evidence="4">tRNA pseudouridylate synthase I</fullName>
    </alternativeName>
    <alternativeName>
        <fullName evidence="4">tRNA-uridine isomerase I</fullName>
    </alternativeName>
</protein>
<dbReference type="CDD" id="cd02570">
    <property type="entry name" value="PseudoU_synth_EcTruA"/>
    <property type="match status" value="1"/>
</dbReference>
<dbReference type="Pfam" id="PF01416">
    <property type="entry name" value="PseudoU_synth_1"/>
    <property type="match status" value="2"/>
</dbReference>
<dbReference type="GO" id="GO:0160147">
    <property type="term" value="F:tRNA pseudouridine(38-40) synthase activity"/>
    <property type="evidence" value="ECO:0007669"/>
    <property type="project" value="UniProtKB-EC"/>
</dbReference>
<evidence type="ECO:0000313" key="9">
    <source>
        <dbReference type="EMBL" id="NVY96032.1"/>
    </source>
</evidence>
<evidence type="ECO:0000256" key="3">
    <source>
        <dbReference type="ARBA" id="ARBA00023235"/>
    </source>
</evidence>
<dbReference type="Proteomes" id="UP000563523">
    <property type="component" value="Unassembled WGS sequence"/>
</dbReference>
<organism evidence="9 10">
    <name type="scientific">Bombilactobacillus apium</name>
    <dbReference type="NCBI Taxonomy" id="2675299"/>
    <lineage>
        <taxon>Bacteria</taxon>
        <taxon>Bacillati</taxon>
        <taxon>Bacillota</taxon>
        <taxon>Bacilli</taxon>
        <taxon>Lactobacillales</taxon>
        <taxon>Lactobacillaceae</taxon>
        <taxon>Bombilactobacillus</taxon>
    </lineage>
</organism>
<dbReference type="AlphaFoldDB" id="A0A850R5X7"/>
<comment type="catalytic activity">
    <reaction evidence="4 7">
        <text>uridine(38/39/40) in tRNA = pseudouridine(38/39/40) in tRNA</text>
        <dbReference type="Rhea" id="RHEA:22376"/>
        <dbReference type="Rhea" id="RHEA-COMP:10085"/>
        <dbReference type="Rhea" id="RHEA-COMP:10087"/>
        <dbReference type="ChEBI" id="CHEBI:65314"/>
        <dbReference type="ChEBI" id="CHEBI:65315"/>
        <dbReference type="EC" id="5.4.99.12"/>
    </reaction>
</comment>
<dbReference type="HAMAP" id="MF_00171">
    <property type="entry name" value="TruA"/>
    <property type="match status" value="1"/>
</dbReference>
<feature type="active site" description="Nucleophile" evidence="4 5">
    <location>
        <position position="53"/>
    </location>
</feature>
<dbReference type="EMBL" id="JABZEC010000002">
    <property type="protein sequence ID" value="NVY96032.1"/>
    <property type="molecule type" value="Genomic_DNA"/>
</dbReference>
<evidence type="ECO:0000256" key="2">
    <source>
        <dbReference type="ARBA" id="ARBA00022694"/>
    </source>
</evidence>
<evidence type="ECO:0000256" key="1">
    <source>
        <dbReference type="ARBA" id="ARBA00009375"/>
    </source>
</evidence>
<comment type="caution">
    <text evidence="4">Lacks conserved residue(s) required for the propagation of feature annotation.</text>
</comment>
<sequence>MTVYKLTVQYDGTRYHGFQKQPHLLTIQGVIEQALAKMTKGQAVEVIGSGRTDAGVHALGQVISFNYPGNLPAISMLRALNSLMPLDILFTDSQIMPVDFNARFAVVSKIYEYRVALGRYTNPFLRNYTGHFPYPLDLEKIRQALRDLEGTHNFTSFEASGGVIKNKVRTIYQAELVTENYPQELRFTFHGNGFLYNMVRILVATLLEIGSDRRPVHDLQRLFEVEDRQQARVTAPASGLFLQKVFYE</sequence>
<dbReference type="GO" id="GO:0003723">
    <property type="term" value="F:RNA binding"/>
    <property type="evidence" value="ECO:0007669"/>
    <property type="project" value="InterPro"/>
</dbReference>
<dbReference type="RefSeq" id="WP_176942197.1">
    <property type="nucleotide sequence ID" value="NZ_JABZEC010000002.1"/>
</dbReference>
<name>A0A850R5X7_9LACO</name>
<dbReference type="InterPro" id="IPR020097">
    <property type="entry name" value="PsdUridine_synth_TruA_a/b_dom"/>
</dbReference>
<feature type="domain" description="Pseudouridine synthase I TruA alpha/beta" evidence="8">
    <location>
        <begin position="8"/>
        <end position="104"/>
    </location>
</feature>
<evidence type="ECO:0000256" key="7">
    <source>
        <dbReference type="RuleBase" id="RU003792"/>
    </source>
</evidence>
<dbReference type="PANTHER" id="PTHR11142:SF0">
    <property type="entry name" value="TRNA PSEUDOURIDINE SYNTHASE-LIKE 1"/>
    <property type="match status" value="1"/>
</dbReference>
<reference evidence="9 10" key="1">
    <citation type="submission" date="2020-06" db="EMBL/GenBank/DDBJ databases">
        <authorList>
            <person name="Kang J."/>
        </authorList>
    </citation>
    <scope>NUCLEOTIDE SEQUENCE [LARGE SCALE GENOMIC DNA]</scope>
    <source>
        <strain evidence="9 10">DCY120</strain>
    </source>
</reference>
<dbReference type="Gene3D" id="3.30.70.660">
    <property type="entry name" value="Pseudouridine synthase I, catalytic domain, C-terminal subdomain"/>
    <property type="match status" value="1"/>
</dbReference>
<evidence type="ECO:0000259" key="8">
    <source>
        <dbReference type="Pfam" id="PF01416"/>
    </source>
</evidence>